<gene>
    <name evidence="1" type="ORF">H8S23_03070</name>
</gene>
<dbReference type="Proteomes" id="UP000659630">
    <property type="component" value="Unassembled WGS sequence"/>
</dbReference>
<comment type="caution">
    <text evidence="1">The sequence shown here is derived from an EMBL/GenBank/DDBJ whole genome shotgun (WGS) entry which is preliminary data.</text>
</comment>
<keyword evidence="2" id="KW-1185">Reference proteome</keyword>
<dbReference type="SUPFAM" id="SSF160148">
    <property type="entry name" value="CPE0013-like"/>
    <property type="match status" value="1"/>
</dbReference>
<dbReference type="EMBL" id="JACONZ010000001">
    <property type="protein sequence ID" value="MBC5580479.1"/>
    <property type="molecule type" value="Genomic_DNA"/>
</dbReference>
<dbReference type="PANTHER" id="PTHR39450">
    <property type="entry name" value="MOLYBDOPTERIN OXIDOREDUCTASE, 4FE-4S CLUSTER-BINDING SUBUNIT"/>
    <property type="match status" value="1"/>
</dbReference>
<dbReference type="Gene3D" id="3.10.530.10">
    <property type="entry name" value="CPE0013-like"/>
    <property type="match status" value="1"/>
</dbReference>
<evidence type="ECO:0000313" key="2">
    <source>
        <dbReference type="Proteomes" id="UP000659630"/>
    </source>
</evidence>
<reference evidence="1" key="1">
    <citation type="submission" date="2020-08" db="EMBL/GenBank/DDBJ databases">
        <title>Genome public.</title>
        <authorList>
            <person name="Liu C."/>
            <person name="Sun Q."/>
        </authorList>
    </citation>
    <scope>NUCLEOTIDE SEQUENCE</scope>
    <source>
        <strain evidence="1">BX8</strain>
    </source>
</reference>
<dbReference type="AlphaFoldDB" id="A0A923KXE6"/>
<accession>A0A923KXE6</accession>
<evidence type="ECO:0000313" key="1">
    <source>
        <dbReference type="EMBL" id="MBC5580479.1"/>
    </source>
</evidence>
<dbReference type="Pfam" id="PF07892">
    <property type="entry name" value="DUF1667"/>
    <property type="match status" value="1"/>
</dbReference>
<dbReference type="PANTHER" id="PTHR39450:SF1">
    <property type="entry name" value="DUF1667 DOMAIN-CONTAINING PROTEIN"/>
    <property type="match status" value="1"/>
</dbReference>
<dbReference type="RefSeq" id="WP_186886829.1">
    <property type="nucleotide sequence ID" value="NZ_JACONZ010000001.1"/>
</dbReference>
<dbReference type="InterPro" id="IPR036593">
    <property type="entry name" value="CPE0013-like_sf"/>
</dbReference>
<organism evidence="1 2">
    <name type="scientific">Anaerofilum hominis</name>
    <dbReference type="NCBI Taxonomy" id="2763016"/>
    <lineage>
        <taxon>Bacteria</taxon>
        <taxon>Bacillati</taxon>
        <taxon>Bacillota</taxon>
        <taxon>Clostridia</taxon>
        <taxon>Eubacteriales</taxon>
        <taxon>Oscillospiraceae</taxon>
        <taxon>Anaerofilum</taxon>
    </lineage>
</organism>
<name>A0A923KXE6_9FIRM</name>
<protein>
    <submittedName>
        <fullName evidence="1">DUF1667 domain-containing protein</fullName>
    </submittedName>
</protein>
<dbReference type="InterPro" id="IPR012460">
    <property type="entry name" value="DUF1667"/>
</dbReference>
<proteinExistence type="predicted"/>
<sequence>MSEESAFFTCIVCPNGCDLTVTQRDGAVTVTGAGCPRGVAFGEREVTAPTRSLTTTVATTLPMCPVLPVKTAGELPKGALMRAMTEINSFKLTWPARRGDVLIDDLLGTGVALVATADTGSYEQASEEETR</sequence>